<feature type="region of interest" description="Disordered" evidence="10">
    <location>
        <begin position="520"/>
        <end position="556"/>
    </location>
</feature>
<sequence length="1000" mass="107297">VRVHVAALRFLLISSGAAGVCCRRAGGPQKGPAAGGRKSPRMLVLSKPDAAPTFSQIDGSFSDVHVVLPGNLLGKAGQRAFAGPLPKADADALRRSQMLVGAGSGSGSPWVQDADCDGHARSSRRPVDEQRAACAALGQPRVADIKQLISQQLYGSDEFTSCQFRAFDRQHLGYFHLDASTGEVFQKSKIDRESLCSEVGACCPPRRRTASSASSIIVPARFAKIVRLDLRVVDLNDNAALELAAAQSGGAGALASWLSIPAAVAMDPTKRPENATQRYELVSGLDKFQLGYLLADPAGGKAGSLWLEIRADLRQGSRRVAPGGACGSRRRPSGQPSPQPDRQHQRLSDINDNPPRFGRFPRLVKVAENSPLSRELLRLNATDADDSDMERLRFRLGVSASQSVAEMFRVDKRTGSVRIEVVNENDNPPKITLVSFGGGGGGSSSSGNFELAENAAFGTTVASLDVFDADDKEESLSCRLPTWSRQQSFGILPLYKSAKRNFLVVSNRAFDRETDAQLHSADLLQRQRHAEPRRQRRDADRHSRRERQHARNPLFVLLPENKDPAACLRPGQDGGPDADSGDNAELRYSLDALPVGTSTSTAEPRQSGPGAALTRELEQQFNLTRGRRRTATGTVVVNIEDVNDCPPEFSASHYAFAVEENAELTRYLGNVTASDCDAEERHRRVVYRMLGGPSGPDSQLAFNYFRVTQDGRVYTGSQPIDREFQGVVHLFGGRRQTAHVTVSILDINDNSPQWVFPARTHQQVNVSVQQPIGRAVARCAKGPGLWAQRQRGVQPGEPPQRAADPTVQRHPLKAKFYCRGQIKPGQDLGQFVRLRIVAADRGQPPRSSWANLTIRIVERAPDEGGGGFVQDSSPRTADGNLAIILAMVVVTVIVSIFLIAAIVFLRCRTAGGAAGAARPAAGAMTGGPGGCCPLLLAAAGRIGRRAAGTTATCVSAATSSAATTGRRRCTVGGCRYSPALRLAAARYCGLGGADDFLLAA</sequence>
<evidence type="ECO:0000256" key="6">
    <source>
        <dbReference type="ARBA" id="ARBA00022989"/>
    </source>
</evidence>
<keyword evidence="7 11" id="KW-0472">Membrane</keyword>
<keyword evidence="3" id="KW-0677">Repeat</keyword>
<dbReference type="Gene3D" id="2.60.40.60">
    <property type="entry name" value="Cadherins"/>
    <property type="match status" value="5"/>
</dbReference>
<evidence type="ECO:0000259" key="13">
    <source>
        <dbReference type="PROSITE" id="PS50268"/>
    </source>
</evidence>
<keyword evidence="5" id="KW-0130">Cell adhesion</keyword>
<evidence type="ECO:0000256" key="5">
    <source>
        <dbReference type="ARBA" id="ARBA00022889"/>
    </source>
</evidence>
<dbReference type="PANTHER" id="PTHR24028">
    <property type="entry name" value="CADHERIN-87A"/>
    <property type="match status" value="1"/>
</dbReference>
<keyword evidence="6 11" id="KW-1133">Transmembrane helix</keyword>
<feature type="signal peptide" evidence="12">
    <location>
        <begin position="1"/>
        <end position="19"/>
    </location>
</feature>
<dbReference type="InterPro" id="IPR002126">
    <property type="entry name" value="Cadherin-like_dom"/>
</dbReference>
<evidence type="ECO:0000256" key="3">
    <source>
        <dbReference type="ARBA" id="ARBA00022737"/>
    </source>
</evidence>
<evidence type="ECO:0000256" key="9">
    <source>
        <dbReference type="PROSITE-ProRule" id="PRU00043"/>
    </source>
</evidence>
<dbReference type="Pfam" id="PF08266">
    <property type="entry name" value="Cadherin_2"/>
    <property type="match status" value="1"/>
</dbReference>
<evidence type="ECO:0000256" key="11">
    <source>
        <dbReference type="SAM" id="Phobius"/>
    </source>
</evidence>
<dbReference type="Proteomes" id="UP000095280">
    <property type="component" value="Unplaced"/>
</dbReference>
<dbReference type="InterPro" id="IPR050174">
    <property type="entry name" value="Protocadherin/Cadherin-CA"/>
</dbReference>
<feature type="domain" description="Cadherin" evidence="13">
    <location>
        <begin position="358"/>
        <end position="483"/>
    </location>
</feature>
<dbReference type="CDD" id="cd11304">
    <property type="entry name" value="Cadherin_repeat"/>
    <property type="match status" value="4"/>
</dbReference>
<evidence type="ECO:0000256" key="7">
    <source>
        <dbReference type="ARBA" id="ARBA00023136"/>
    </source>
</evidence>
<dbReference type="SMART" id="SM00112">
    <property type="entry name" value="CA"/>
    <property type="match status" value="2"/>
</dbReference>
<evidence type="ECO:0000256" key="10">
    <source>
        <dbReference type="SAM" id="MobiDB-lite"/>
    </source>
</evidence>
<evidence type="ECO:0000313" key="14">
    <source>
        <dbReference type="Proteomes" id="UP000095280"/>
    </source>
</evidence>
<dbReference type="InterPro" id="IPR013164">
    <property type="entry name" value="Cadherin_N"/>
</dbReference>
<protein>
    <submittedName>
        <fullName evidence="15">Peptidase_S9 domain-containing protein</fullName>
    </submittedName>
</protein>
<dbReference type="InterPro" id="IPR015919">
    <property type="entry name" value="Cadherin-like_sf"/>
</dbReference>
<feature type="region of interest" description="Disordered" evidence="10">
    <location>
        <begin position="594"/>
        <end position="613"/>
    </location>
</feature>
<dbReference type="WBParaSite" id="maker-unitig_29288-snap-gene-0.1-mRNA-1">
    <property type="protein sequence ID" value="maker-unitig_29288-snap-gene-0.1-mRNA-1"/>
    <property type="gene ID" value="maker-unitig_29288-snap-gene-0.1"/>
</dbReference>
<dbReference type="GO" id="GO:0005509">
    <property type="term" value="F:calcium ion binding"/>
    <property type="evidence" value="ECO:0007669"/>
    <property type="project" value="UniProtKB-UniRule"/>
</dbReference>
<proteinExistence type="predicted"/>
<accession>A0A1I8FCH1</accession>
<evidence type="ECO:0000256" key="12">
    <source>
        <dbReference type="SAM" id="SignalP"/>
    </source>
</evidence>
<dbReference type="PANTHER" id="PTHR24028:SF328">
    <property type="entry name" value="CADHERIN-3"/>
    <property type="match status" value="1"/>
</dbReference>
<keyword evidence="14" id="KW-1185">Reference proteome</keyword>
<evidence type="ECO:0000256" key="2">
    <source>
        <dbReference type="ARBA" id="ARBA00022692"/>
    </source>
</evidence>
<evidence type="ECO:0000256" key="8">
    <source>
        <dbReference type="ARBA" id="ARBA00023180"/>
    </source>
</evidence>
<reference evidence="15" key="1">
    <citation type="submission" date="2016-11" db="UniProtKB">
        <authorList>
            <consortium name="WormBaseParasite"/>
        </authorList>
    </citation>
    <scope>IDENTIFICATION</scope>
</reference>
<keyword evidence="2 11" id="KW-0812">Transmembrane</keyword>
<feature type="transmembrane region" description="Helical" evidence="11">
    <location>
        <begin position="881"/>
        <end position="905"/>
    </location>
</feature>
<comment type="subcellular location">
    <subcellularLocation>
        <location evidence="1">Membrane</location>
        <topology evidence="1">Single-pass membrane protein</topology>
    </subcellularLocation>
</comment>
<dbReference type="AlphaFoldDB" id="A0A1I8FCH1"/>
<dbReference type="PROSITE" id="PS00232">
    <property type="entry name" value="CADHERIN_1"/>
    <property type="match status" value="1"/>
</dbReference>
<feature type="region of interest" description="Disordered" evidence="10">
    <location>
        <begin position="318"/>
        <end position="359"/>
    </location>
</feature>
<dbReference type="PRINTS" id="PR00205">
    <property type="entry name" value="CADHERIN"/>
</dbReference>
<keyword evidence="4 9" id="KW-0106">Calcium</keyword>
<feature type="region of interest" description="Disordered" evidence="10">
    <location>
        <begin position="565"/>
        <end position="584"/>
    </location>
</feature>
<keyword evidence="12" id="KW-0732">Signal</keyword>
<dbReference type="InterPro" id="IPR020894">
    <property type="entry name" value="Cadherin_CS"/>
</dbReference>
<dbReference type="SUPFAM" id="SSF49313">
    <property type="entry name" value="Cadherin-like"/>
    <property type="match status" value="2"/>
</dbReference>
<dbReference type="PROSITE" id="PS50268">
    <property type="entry name" value="CADHERIN_2"/>
    <property type="match status" value="2"/>
</dbReference>
<feature type="compositionally biased region" description="Basic and acidic residues" evidence="10">
    <location>
        <begin position="528"/>
        <end position="543"/>
    </location>
</feature>
<evidence type="ECO:0000256" key="1">
    <source>
        <dbReference type="ARBA" id="ARBA00004167"/>
    </source>
</evidence>
<organism evidence="14 15">
    <name type="scientific">Macrostomum lignano</name>
    <dbReference type="NCBI Taxonomy" id="282301"/>
    <lineage>
        <taxon>Eukaryota</taxon>
        <taxon>Metazoa</taxon>
        <taxon>Spiralia</taxon>
        <taxon>Lophotrochozoa</taxon>
        <taxon>Platyhelminthes</taxon>
        <taxon>Rhabditophora</taxon>
        <taxon>Macrostomorpha</taxon>
        <taxon>Macrostomida</taxon>
        <taxon>Macrostomidae</taxon>
        <taxon>Macrostomum</taxon>
    </lineage>
</organism>
<evidence type="ECO:0000256" key="4">
    <source>
        <dbReference type="ARBA" id="ARBA00022837"/>
    </source>
</evidence>
<feature type="chain" id="PRO_5009318634" evidence="12">
    <location>
        <begin position="20"/>
        <end position="1000"/>
    </location>
</feature>
<name>A0A1I8FCH1_9PLAT</name>
<dbReference type="GO" id="GO:0005886">
    <property type="term" value="C:plasma membrane"/>
    <property type="evidence" value="ECO:0007669"/>
    <property type="project" value="InterPro"/>
</dbReference>
<evidence type="ECO:0000313" key="15">
    <source>
        <dbReference type="WBParaSite" id="maker-unitig_29288-snap-gene-0.1-mRNA-1"/>
    </source>
</evidence>
<keyword evidence="8" id="KW-0325">Glycoprotein</keyword>
<feature type="domain" description="Cadherin" evidence="13">
    <location>
        <begin position="650"/>
        <end position="754"/>
    </location>
</feature>
<dbReference type="GO" id="GO:0007156">
    <property type="term" value="P:homophilic cell adhesion via plasma membrane adhesion molecules"/>
    <property type="evidence" value="ECO:0007669"/>
    <property type="project" value="InterPro"/>
</dbReference>